<keyword evidence="5" id="KW-1185">Reference proteome</keyword>
<dbReference type="Pfam" id="PF19995">
    <property type="entry name" value="iSTAND"/>
    <property type="match status" value="1"/>
</dbReference>
<organism evidence="4 5">
    <name type="scientific">Halomicronema hongdechloris C2206</name>
    <dbReference type="NCBI Taxonomy" id="1641165"/>
    <lineage>
        <taxon>Bacteria</taxon>
        <taxon>Bacillati</taxon>
        <taxon>Cyanobacteriota</taxon>
        <taxon>Cyanophyceae</taxon>
        <taxon>Nodosilineales</taxon>
        <taxon>Nodosilineaceae</taxon>
        <taxon>Halomicronema</taxon>
    </lineage>
</organism>
<dbReference type="RefSeq" id="WP_080810303.1">
    <property type="nucleotide sequence ID" value="NZ_CP021983.2"/>
</dbReference>
<evidence type="ECO:0000256" key="1">
    <source>
        <dbReference type="SAM" id="Coils"/>
    </source>
</evidence>
<evidence type="ECO:0000259" key="2">
    <source>
        <dbReference type="Pfam" id="PF19962"/>
    </source>
</evidence>
<evidence type="ECO:0000313" key="5">
    <source>
        <dbReference type="Proteomes" id="UP000191901"/>
    </source>
</evidence>
<sequence>MVDQKQRRRDFYTKQLAQLEEELAAVESDLETAAGERERLRLTKAAERLLDQIDELEDKLAACDAEASEPGIRDRNFEKALQKINFTQAKDTAARLRQKLNQQGGVALFFLQGSKLQMGHFCLEEVLQVILRDHMIDGQVVGAYRRICVDLNSTISQLNETEFLMRLASYFNLDLAASSDDNLLCEQIHAQIRTSIGTGTTLFLEIKSLDELLERETFLKWFIQDFWQPLSEEVAVASQDVKSKFIVALIADSQILSDHTSPQYPQDVFCQGDRLDSDKIINLPLPNWSVDDIQTWLVRFHPLLPKLQQQQKTALTRMAKQIHRNSGNGIPQSVCINLQELFQ</sequence>
<evidence type="ECO:0000313" key="4">
    <source>
        <dbReference type="EMBL" id="ASC72728.1"/>
    </source>
</evidence>
<keyword evidence="1" id="KW-0175">Coiled coil</keyword>
<proteinExistence type="predicted"/>
<evidence type="ECO:0000259" key="3">
    <source>
        <dbReference type="Pfam" id="PF19995"/>
    </source>
</evidence>
<dbReference type="InterPro" id="IPR045475">
    <property type="entry name" value="iSTAND"/>
</dbReference>
<dbReference type="OrthoDB" id="467771at2"/>
<dbReference type="KEGG" id="hhg:XM38_036860"/>
<reference evidence="4 5" key="1">
    <citation type="journal article" date="2016" name="Biochim. Biophys. Acta">
        <title>Characterization of red-shifted phycobilisomes isolated from the chlorophyll f-containing cyanobacterium Halomicronema hongdechloris.</title>
        <authorList>
            <person name="Li Y."/>
            <person name="Lin Y."/>
            <person name="Garvey C.J."/>
            <person name="Birch D."/>
            <person name="Corkery R.W."/>
            <person name="Loughlin P.C."/>
            <person name="Scheer H."/>
            <person name="Willows R.D."/>
            <person name="Chen M."/>
        </authorList>
    </citation>
    <scope>NUCLEOTIDE SEQUENCE [LARGE SCALE GENOMIC DNA]</scope>
    <source>
        <strain evidence="4 5">C2206</strain>
    </source>
</reference>
<name>A0A1Z3HR12_9CYAN</name>
<dbReference type="STRING" id="1641165.XM38_14000"/>
<dbReference type="Proteomes" id="UP000191901">
    <property type="component" value="Chromosome"/>
</dbReference>
<dbReference type="AlphaFoldDB" id="A0A1Z3HR12"/>
<feature type="coiled-coil region" evidence="1">
    <location>
        <begin position="2"/>
        <end position="66"/>
    </location>
</feature>
<accession>A0A1Z3HR12</accession>
<protein>
    <submittedName>
        <fullName evidence="4">Uncharacterized protein</fullName>
    </submittedName>
</protein>
<dbReference type="InterPro" id="IPR045438">
    <property type="entry name" value="EAD9"/>
</dbReference>
<gene>
    <name evidence="4" type="ORF">XM38_036860</name>
</gene>
<dbReference type="EMBL" id="CP021983">
    <property type="protein sequence ID" value="ASC72728.1"/>
    <property type="molecule type" value="Genomic_DNA"/>
</dbReference>
<feature type="domain" description="Effector-associated" evidence="2">
    <location>
        <begin position="5"/>
        <end position="61"/>
    </location>
</feature>
<dbReference type="Pfam" id="PF19962">
    <property type="entry name" value="EAD9"/>
    <property type="match status" value="1"/>
</dbReference>
<feature type="domain" description="Inactive STAND" evidence="3">
    <location>
        <begin position="82"/>
        <end position="250"/>
    </location>
</feature>